<proteinExistence type="predicted"/>
<organism evidence="1 2">
    <name type="scientific">Irpex rosettiformis</name>
    <dbReference type="NCBI Taxonomy" id="378272"/>
    <lineage>
        <taxon>Eukaryota</taxon>
        <taxon>Fungi</taxon>
        <taxon>Dikarya</taxon>
        <taxon>Basidiomycota</taxon>
        <taxon>Agaricomycotina</taxon>
        <taxon>Agaricomycetes</taxon>
        <taxon>Polyporales</taxon>
        <taxon>Irpicaceae</taxon>
        <taxon>Irpex</taxon>
    </lineage>
</organism>
<reference evidence="1" key="1">
    <citation type="journal article" date="2021" name="Environ. Microbiol.">
        <title>Gene family expansions and transcriptome signatures uncover fungal adaptations to wood decay.</title>
        <authorList>
            <person name="Hage H."/>
            <person name="Miyauchi S."/>
            <person name="Viragh M."/>
            <person name="Drula E."/>
            <person name="Min B."/>
            <person name="Chaduli D."/>
            <person name="Navarro D."/>
            <person name="Favel A."/>
            <person name="Norest M."/>
            <person name="Lesage-Meessen L."/>
            <person name="Balint B."/>
            <person name="Merenyi Z."/>
            <person name="de Eugenio L."/>
            <person name="Morin E."/>
            <person name="Martinez A.T."/>
            <person name="Baldrian P."/>
            <person name="Stursova M."/>
            <person name="Martinez M.J."/>
            <person name="Novotny C."/>
            <person name="Magnuson J.K."/>
            <person name="Spatafora J.W."/>
            <person name="Maurice S."/>
            <person name="Pangilinan J."/>
            <person name="Andreopoulos W."/>
            <person name="LaButti K."/>
            <person name="Hundley H."/>
            <person name="Na H."/>
            <person name="Kuo A."/>
            <person name="Barry K."/>
            <person name="Lipzen A."/>
            <person name="Henrissat B."/>
            <person name="Riley R."/>
            <person name="Ahrendt S."/>
            <person name="Nagy L.G."/>
            <person name="Grigoriev I.V."/>
            <person name="Martin F."/>
            <person name="Rosso M.N."/>
        </authorList>
    </citation>
    <scope>NUCLEOTIDE SEQUENCE</scope>
    <source>
        <strain evidence="1">CBS 384.51</strain>
    </source>
</reference>
<dbReference type="Proteomes" id="UP001055072">
    <property type="component" value="Unassembled WGS sequence"/>
</dbReference>
<protein>
    <submittedName>
        <fullName evidence="1">Uncharacterized protein</fullName>
    </submittedName>
</protein>
<comment type="caution">
    <text evidence="1">The sequence shown here is derived from an EMBL/GenBank/DDBJ whole genome shotgun (WGS) entry which is preliminary data.</text>
</comment>
<sequence>MTPLLKLITFTLFAALFSGIGAFPTANGLHKRSQFLPLNPLTNAQRIAQGFVLKPPQRRTPGRIYARVSPTPTDVVPQSPLTSSQSVIATPSDPASSSAAPSSNESSSIPAPPTSSSALPSSSSASSSSSPSATPTAITCPARSTFMRGYIKAVSQDGATTIGYVSASTNPFGEFGLASNVESALIFNSCKPSIGLMDLTIENAPTVSQPFLGFFKGSASTDASIGYSSANYMFLGGVQHTGVTAPQNLDTSFKSGTSLPSESTVWTLDIFNRFATQWINPDFTSPVTSLAYVPADDVFILTGNFNKFTSTYGSATRVTLSYVAIEN</sequence>
<evidence type="ECO:0000313" key="2">
    <source>
        <dbReference type="Proteomes" id="UP001055072"/>
    </source>
</evidence>
<keyword evidence="2" id="KW-1185">Reference proteome</keyword>
<name>A0ACB8UGG9_9APHY</name>
<accession>A0ACB8UGG9</accession>
<gene>
    <name evidence="1" type="ORF">BDY19DRAFT_923782</name>
</gene>
<dbReference type="EMBL" id="MU274902">
    <property type="protein sequence ID" value="KAI0093453.1"/>
    <property type="molecule type" value="Genomic_DNA"/>
</dbReference>
<evidence type="ECO:0000313" key="1">
    <source>
        <dbReference type="EMBL" id="KAI0093453.1"/>
    </source>
</evidence>